<evidence type="ECO:0000256" key="3">
    <source>
        <dbReference type="ARBA" id="ARBA00023163"/>
    </source>
</evidence>
<dbReference type="PANTHER" id="PTHR30055">
    <property type="entry name" value="HTH-TYPE TRANSCRIPTIONAL REGULATOR RUTR"/>
    <property type="match status" value="1"/>
</dbReference>
<dbReference type="PANTHER" id="PTHR30055:SF234">
    <property type="entry name" value="HTH-TYPE TRANSCRIPTIONAL REGULATOR BETI"/>
    <property type="match status" value="1"/>
</dbReference>
<comment type="caution">
    <text evidence="6">The sequence shown here is derived from an EMBL/GenBank/DDBJ whole genome shotgun (WGS) entry which is preliminary data.</text>
</comment>
<evidence type="ECO:0000259" key="5">
    <source>
        <dbReference type="PROSITE" id="PS50977"/>
    </source>
</evidence>
<dbReference type="SUPFAM" id="SSF46689">
    <property type="entry name" value="Homeodomain-like"/>
    <property type="match status" value="1"/>
</dbReference>
<reference evidence="7" key="1">
    <citation type="journal article" date="2019" name="Int. J. Syst. Evol. Microbiol.">
        <title>The Global Catalogue of Microorganisms (GCM) 10K type strain sequencing project: providing services to taxonomists for standard genome sequencing and annotation.</title>
        <authorList>
            <consortium name="The Broad Institute Genomics Platform"/>
            <consortium name="The Broad Institute Genome Sequencing Center for Infectious Disease"/>
            <person name="Wu L."/>
            <person name="Ma J."/>
        </authorList>
    </citation>
    <scope>NUCLEOTIDE SEQUENCE [LARGE SCALE GENOMIC DNA]</scope>
    <source>
        <strain evidence="7">NBRC 112416</strain>
    </source>
</reference>
<keyword evidence="3" id="KW-0804">Transcription</keyword>
<name>A0ABQ5W312_9HYPH</name>
<dbReference type="Pfam" id="PF00440">
    <property type="entry name" value="TetR_N"/>
    <property type="match status" value="1"/>
</dbReference>
<feature type="DNA-binding region" description="H-T-H motif" evidence="4">
    <location>
        <begin position="33"/>
        <end position="52"/>
    </location>
</feature>
<proteinExistence type="predicted"/>
<evidence type="ECO:0000256" key="2">
    <source>
        <dbReference type="ARBA" id="ARBA00023125"/>
    </source>
</evidence>
<accession>A0ABQ5W312</accession>
<dbReference type="InterPro" id="IPR009057">
    <property type="entry name" value="Homeodomain-like_sf"/>
</dbReference>
<dbReference type="InterPro" id="IPR050109">
    <property type="entry name" value="HTH-type_TetR-like_transc_reg"/>
</dbReference>
<dbReference type="Gene3D" id="1.10.357.10">
    <property type="entry name" value="Tetracycline Repressor, domain 2"/>
    <property type="match status" value="1"/>
</dbReference>
<dbReference type="PRINTS" id="PR00455">
    <property type="entry name" value="HTHTETR"/>
</dbReference>
<dbReference type="RefSeq" id="WP_284339694.1">
    <property type="nucleotide sequence ID" value="NZ_BSNS01000007.1"/>
</dbReference>
<gene>
    <name evidence="6" type="ORF">GCM10010862_15180</name>
</gene>
<dbReference type="EMBL" id="BSNS01000007">
    <property type="protein sequence ID" value="GLQ54259.1"/>
    <property type="molecule type" value="Genomic_DNA"/>
</dbReference>
<organism evidence="6 7">
    <name type="scientific">Devosia nitrariae</name>
    <dbReference type="NCBI Taxonomy" id="2071872"/>
    <lineage>
        <taxon>Bacteria</taxon>
        <taxon>Pseudomonadati</taxon>
        <taxon>Pseudomonadota</taxon>
        <taxon>Alphaproteobacteria</taxon>
        <taxon>Hyphomicrobiales</taxon>
        <taxon>Devosiaceae</taxon>
        <taxon>Devosia</taxon>
    </lineage>
</organism>
<feature type="domain" description="HTH tetR-type" evidence="5">
    <location>
        <begin position="10"/>
        <end position="70"/>
    </location>
</feature>
<keyword evidence="2 4" id="KW-0238">DNA-binding</keyword>
<keyword evidence="1" id="KW-0805">Transcription regulation</keyword>
<protein>
    <recommendedName>
        <fullName evidence="5">HTH tetR-type domain-containing protein</fullName>
    </recommendedName>
</protein>
<dbReference type="PROSITE" id="PS50977">
    <property type="entry name" value="HTH_TETR_2"/>
    <property type="match status" value="1"/>
</dbReference>
<dbReference type="InterPro" id="IPR001647">
    <property type="entry name" value="HTH_TetR"/>
</dbReference>
<evidence type="ECO:0000313" key="7">
    <source>
        <dbReference type="Proteomes" id="UP001156691"/>
    </source>
</evidence>
<evidence type="ECO:0000256" key="1">
    <source>
        <dbReference type="ARBA" id="ARBA00023015"/>
    </source>
</evidence>
<sequence length="191" mass="20049">MSNALKDRAGEKRERIIDAARVLFLRQGLRATTMEAIAREAGIAKPTLYVQFSDKDAVFMAILEKLVTAKIAAFETGIAGEGTATTRVGRALAGMYGVLAAALEGSAHAEELFSAHKRGASLSADADSRIAGRLAEELRMAGAADPERLTRLLLDAAYGLASKAIASEALGADLKLLAERLIGPALPGDQD</sequence>
<evidence type="ECO:0000313" key="6">
    <source>
        <dbReference type="EMBL" id="GLQ54259.1"/>
    </source>
</evidence>
<dbReference type="Proteomes" id="UP001156691">
    <property type="component" value="Unassembled WGS sequence"/>
</dbReference>
<evidence type="ECO:0000256" key="4">
    <source>
        <dbReference type="PROSITE-ProRule" id="PRU00335"/>
    </source>
</evidence>
<keyword evidence="7" id="KW-1185">Reference proteome</keyword>